<reference evidence="1 2" key="1">
    <citation type="submission" date="2021-06" db="EMBL/GenBank/DDBJ databases">
        <title>Caerostris extrusa draft genome.</title>
        <authorList>
            <person name="Kono N."/>
            <person name="Arakawa K."/>
        </authorList>
    </citation>
    <scope>NUCLEOTIDE SEQUENCE [LARGE SCALE GENOMIC DNA]</scope>
</reference>
<sequence>MPTIPQSFSICNGKSSFAYDVTYLNANSSTPSHEKSRQYQQTTSLFHNCGHDKRISVQCRRFSCYKYHCNVVYDFTLW</sequence>
<proteinExistence type="predicted"/>
<keyword evidence="2" id="KW-1185">Reference proteome</keyword>
<organism evidence="1 2">
    <name type="scientific">Caerostris extrusa</name>
    <name type="common">Bark spider</name>
    <name type="synonym">Caerostris bankana</name>
    <dbReference type="NCBI Taxonomy" id="172846"/>
    <lineage>
        <taxon>Eukaryota</taxon>
        <taxon>Metazoa</taxon>
        <taxon>Ecdysozoa</taxon>
        <taxon>Arthropoda</taxon>
        <taxon>Chelicerata</taxon>
        <taxon>Arachnida</taxon>
        <taxon>Araneae</taxon>
        <taxon>Araneomorphae</taxon>
        <taxon>Entelegynae</taxon>
        <taxon>Araneoidea</taxon>
        <taxon>Araneidae</taxon>
        <taxon>Caerostris</taxon>
    </lineage>
</organism>
<gene>
    <name evidence="1" type="ORF">CEXT_796401</name>
</gene>
<dbReference type="AlphaFoldDB" id="A0AAV4VFN0"/>
<accession>A0AAV4VFN0</accession>
<dbReference type="Proteomes" id="UP001054945">
    <property type="component" value="Unassembled WGS sequence"/>
</dbReference>
<protein>
    <submittedName>
        <fullName evidence="1">Uncharacterized protein</fullName>
    </submittedName>
</protein>
<name>A0AAV4VFN0_CAEEX</name>
<comment type="caution">
    <text evidence="1">The sequence shown here is derived from an EMBL/GenBank/DDBJ whole genome shotgun (WGS) entry which is preliminary data.</text>
</comment>
<evidence type="ECO:0000313" key="1">
    <source>
        <dbReference type="EMBL" id="GIY69077.1"/>
    </source>
</evidence>
<evidence type="ECO:0000313" key="2">
    <source>
        <dbReference type="Proteomes" id="UP001054945"/>
    </source>
</evidence>
<dbReference type="EMBL" id="BPLR01014483">
    <property type="protein sequence ID" value="GIY69077.1"/>
    <property type="molecule type" value="Genomic_DNA"/>
</dbReference>